<feature type="domain" description="Vps53 N-terminal" evidence="8">
    <location>
        <begin position="24"/>
        <end position="374"/>
    </location>
</feature>
<feature type="compositionally biased region" description="Polar residues" evidence="7">
    <location>
        <begin position="39"/>
        <end position="50"/>
    </location>
</feature>
<dbReference type="GO" id="GO:0010008">
    <property type="term" value="C:endosome membrane"/>
    <property type="evidence" value="ECO:0007669"/>
    <property type="project" value="UniProtKB-SubCell"/>
</dbReference>
<evidence type="ECO:0000256" key="7">
    <source>
        <dbReference type="SAM" id="MobiDB-lite"/>
    </source>
</evidence>
<feature type="region of interest" description="Disordered" evidence="7">
    <location>
        <begin position="735"/>
        <end position="785"/>
    </location>
</feature>
<evidence type="ECO:0000256" key="1">
    <source>
        <dbReference type="ARBA" id="ARBA00004150"/>
    </source>
</evidence>
<keyword evidence="11" id="KW-1185">Reference proteome</keyword>
<evidence type="ECO:0000256" key="6">
    <source>
        <dbReference type="ARBA" id="ARBA00023136"/>
    </source>
</evidence>
<evidence type="ECO:0000256" key="5">
    <source>
        <dbReference type="ARBA" id="ARBA00023034"/>
    </source>
</evidence>
<name>A0AAF0F9U0_9BASI</name>
<dbReference type="PANTHER" id="PTHR12820">
    <property type="entry name" value="VACUOLAR SORTING PROTEIN 53"/>
    <property type="match status" value="1"/>
</dbReference>
<keyword evidence="4" id="KW-0967">Endosome</keyword>
<feature type="domain" description="Vps53 C-terminal" evidence="9">
    <location>
        <begin position="604"/>
        <end position="697"/>
    </location>
</feature>
<evidence type="ECO:0000256" key="3">
    <source>
        <dbReference type="ARBA" id="ARBA00008628"/>
    </source>
</evidence>
<dbReference type="Pfam" id="PF16854">
    <property type="entry name" value="VPS53_C"/>
    <property type="match status" value="1"/>
</dbReference>
<organism evidence="10 11">
    <name type="scientific">Malassezia psittaci</name>
    <dbReference type="NCBI Taxonomy" id="1821823"/>
    <lineage>
        <taxon>Eukaryota</taxon>
        <taxon>Fungi</taxon>
        <taxon>Dikarya</taxon>
        <taxon>Basidiomycota</taxon>
        <taxon>Ustilaginomycotina</taxon>
        <taxon>Malasseziomycetes</taxon>
        <taxon>Malasseziales</taxon>
        <taxon>Malasseziaceae</taxon>
        <taxon>Malassezia</taxon>
    </lineage>
</organism>
<comment type="subcellular location">
    <subcellularLocation>
        <location evidence="2">Endosome membrane</location>
        <topology evidence="2">Peripheral membrane protein</topology>
    </subcellularLocation>
    <subcellularLocation>
        <location evidence="1">Golgi apparatus</location>
        <location evidence="1">trans-Golgi network membrane</location>
        <topology evidence="1">Peripheral membrane protein</topology>
    </subcellularLocation>
</comment>
<keyword evidence="6" id="KW-0472">Membrane</keyword>
<dbReference type="InterPro" id="IPR031745">
    <property type="entry name" value="Vps53_C"/>
</dbReference>
<feature type="compositionally biased region" description="Basic and acidic residues" evidence="7">
    <location>
        <begin position="744"/>
        <end position="758"/>
    </location>
</feature>
<comment type="similarity">
    <text evidence="3">Belongs to the VPS53 family.</text>
</comment>
<sequence length="807" mass="91086">MAEVKDKVNARLAGKSGVILQAGDLDDVLRTIRQEMHQNQEQSKALQSQLEKGALHDASSRTSELDTLLDAVTDLETHATHAEKDVGNVTSEIRWLDTAKSNVATSIVTLKRLQMLVSSTFHLEQLCEAEQFREAASTLQAVEALLENFGSACAVDLVIEQRRRVENLRGDLKQKAMQQYEQAFTQGRARWDANTTILSDAALVIDALGIETRTALIDWYSARQLREYRRIFRAVDEAGQLDNVARRYAWIRRILRTLDDEHSAAFLPHWHVDQRLLSLFAEITRDDLKSVLVRSQTQLDADLLLDALNATNEFEAQVAKKYHQSFQEVVSAQRTTAAVPNQLTISSSFTPYLHVFVDAQEKRMASLFAQFSQNTGQAPAGSFEAQVASHSEEPMKVLLSSTELFWFYRQTFERCGQLGEQAPFRELGLLFAKWLRRYVNEILEPTLLPRAQDVDAHVRTLCTTLNTADYCATTCTQLEHKLNTPFTADDSSPISLENERKGFLGIIAAALQHLSRVLYNHTESGFQQMLRPEVPWSQLDYVMDKSPYIDTLASVMEQIAVIVRHEVENKRFVRNWCDKAVGTVTTRFIHTLLRLRPLRQNIAKQLLSDVEHLRRLLQELPHFGTHIWAGIPNAHTMQTSHERLVQKTFSRITPILAILAKLPDDTLEISEAVQMYRTEIQDQSLQNFQKILDLKGVKRMDQTPFIEEFLAAIDREAEPLPTTSVLSGWSIDPNADMYAPPDLPGERRVSREDSRDPDSLASATSQPAPSSLAQSASTATSATSARLPDWMRFGNMLGAALGRTQKP</sequence>
<dbReference type="Gene3D" id="1.10.357.110">
    <property type="entry name" value="Vacuolar protein sorting-associated protein 53, C-terminus"/>
    <property type="match status" value="1"/>
</dbReference>
<dbReference type="GO" id="GO:0005829">
    <property type="term" value="C:cytosol"/>
    <property type="evidence" value="ECO:0007669"/>
    <property type="project" value="GOC"/>
</dbReference>
<evidence type="ECO:0000256" key="4">
    <source>
        <dbReference type="ARBA" id="ARBA00022753"/>
    </source>
</evidence>
<dbReference type="Pfam" id="PF04100">
    <property type="entry name" value="Vps53_N"/>
    <property type="match status" value="1"/>
</dbReference>
<dbReference type="EMBL" id="CP118380">
    <property type="protein sequence ID" value="WFD44950.1"/>
    <property type="molecule type" value="Genomic_DNA"/>
</dbReference>
<proteinExistence type="inferred from homology"/>
<gene>
    <name evidence="10" type="primary">VPS53</name>
    <name evidence="10" type="ORF">MPSI1_003624</name>
</gene>
<dbReference type="InterPro" id="IPR039766">
    <property type="entry name" value="Vps53"/>
</dbReference>
<feature type="region of interest" description="Disordered" evidence="7">
    <location>
        <begin position="39"/>
        <end position="59"/>
    </location>
</feature>
<feature type="compositionally biased region" description="Low complexity" evidence="7">
    <location>
        <begin position="759"/>
        <end position="785"/>
    </location>
</feature>
<reference evidence="10" key="1">
    <citation type="submission" date="2023-02" db="EMBL/GenBank/DDBJ databases">
        <title>Mating type loci evolution in Malassezia.</title>
        <authorList>
            <person name="Coelho M.A."/>
        </authorList>
    </citation>
    <scope>NUCLEOTIDE SEQUENCE</scope>
    <source>
        <strain evidence="10">CBS 14136</strain>
    </source>
</reference>
<keyword evidence="5" id="KW-0333">Golgi apparatus</keyword>
<dbReference type="Proteomes" id="UP001214628">
    <property type="component" value="Chromosome 6"/>
</dbReference>
<evidence type="ECO:0000259" key="9">
    <source>
        <dbReference type="Pfam" id="PF16854"/>
    </source>
</evidence>
<evidence type="ECO:0000256" key="2">
    <source>
        <dbReference type="ARBA" id="ARBA00004481"/>
    </source>
</evidence>
<dbReference type="InterPro" id="IPR038260">
    <property type="entry name" value="Vps53_C_sf"/>
</dbReference>
<dbReference type="InterPro" id="IPR007234">
    <property type="entry name" value="Vps53_N"/>
</dbReference>
<evidence type="ECO:0000259" key="8">
    <source>
        <dbReference type="Pfam" id="PF04100"/>
    </source>
</evidence>
<dbReference type="AlphaFoldDB" id="A0AAF0F9U0"/>
<evidence type="ECO:0000313" key="10">
    <source>
        <dbReference type="EMBL" id="WFD44950.1"/>
    </source>
</evidence>
<dbReference type="GO" id="GO:0042147">
    <property type="term" value="P:retrograde transport, endosome to Golgi"/>
    <property type="evidence" value="ECO:0007669"/>
    <property type="project" value="InterPro"/>
</dbReference>
<evidence type="ECO:0000313" key="11">
    <source>
        <dbReference type="Proteomes" id="UP001214628"/>
    </source>
</evidence>
<accession>A0AAF0F9U0</accession>
<dbReference type="GO" id="GO:0000938">
    <property type="term" value="C:GARP complex"/>
    <property type="evidence" value="ECO:0007669"/>
    <property type="project" value="InterPro"/>
</dbReference>
<dbReference type="PANTHER" id="PTHR12820:SF0">
    <property type="entry name" value="VACUOLAR PROTEIN SORTING-ASSOCIATED PROTEIN 53 HOMOLOG"/>
    <property type="match status" value="1"/>
</dbReference>
<protein>
    <submittedName>
        <fullName evidence="10">Vacuolar protein sorting-associated protein 53</fullName>
    </submittedName>
</protein>